<dbReference type="AlphaFoldDB" id="A0A8X6MFK7"/>
<protein>
    <submittedName>
        <fullName evidence="5">Tyrosine-protein kinase transmembrane receptor ROR2</fullName>
    </submittedName>
</protein>
<keyword evidence="1 3" id="KW-0420">Kringle</keyword>
<keyword evidence="5" id="KW-0418">Kinase</keyword>
<name>A0A8X6MFK7_NEPPI</name>
<dbReference type="Proteomes" id="UP000887013">
    <property type="component" value="Unassembled WGS sequence"/>
</dbReference>
<proteinExistence type="predicted"/>
<reference evidence="5" key="1">
    <citation type="submission" date="2020-08" db="EMBL/GenBank/DDBJ databases">
        <title>Multicomponent nature underlies the extraordinary mechanical properties of spider dragline silk.</title>
        <authorList>
            <person name="Kono N."/>
            <person name="Nakamura H."/>
            <person name="Mori M."/>
            <person name="Yoshida Y."/>
            <person name="Ohtoshi R."/>
            <person name="Malay A.D."/>
            <person name="Moran D.A.P."/>
            <person name="Tomita M."/>
            <person name="Numata K."/>
            <person name="Arakawa K."/>
        </authorList>
    </citation>
    <scope>NUCLEOTIDE SEQUENCE</scope>
</reference>
<dbReference type="OrthoDB" id="10005095at2759"/>
<sequence>MPLDVTCFEGKGEHYRGPVSHTLSSHQCQSWSPVVKYEELSGGHNYCRNPGGVETQPWCFIADPHMKKEICDIPRCGE</sequence>
<gene>
    <name evidence="5" type="primary">X975_14795</name>
    <name evidence="5" type="ORF">NPIL_627571</name>
</gene>
<dbReference type="InterPro" id="IPR013806">
    <property type="entry name" value="Kringle-like"/>
</dbReference>
<comment type="caution">
    <text evidence="3">Lacks conserved residue(s) required for the propagation of feature annotation.</text>
</comment>
<dbReference type="SMART" id="SM00130">
    <property type="entry name" value="KR"/>
    <property type="match status" value="1"/>
</dbReference>
<accession>A0A8X6MFK7</accession>
<comment type="caution">
    <text evidence="5">The sequence shown here is derived from an EMBL/GenBank/DDBJ whole genome shotgun (WGS) entry which is preliminary data.</text>
</comment>
<keyword evidence="2" id="KW-1015">Disulfide bond</keyword>
<feature type="domain" description="Kringle" evidence="4">
    <location>
        <begin position="6"/>
        <end position="76"/>
    </location>
</feature>
<dbReference type="InterPro" id="IPR018056">
    <property type="entry name" value="Kringle_CS"/>
</dbReference>
<dbReference type="PROSITE" id="PS00021">
    <property type="entry name" value="KRINGLE_1"/>
    <property type="match status" value="1"/>
</dbReference>
<evidence type="ECO:0000259" key="4">
    <source>
        <dbReference type="PROSITE" id="PS50070"/>
    </source>
</evidence>
<organism evidence="5 6">
    <name type="scientific">Nephila pilipes</name>
    <name type="common">Giant wood spider</name>
    <name type="synonym">Nephila maculata</name>
    <dbReference type="NCBI Taxonomy" id="299642"/>
    <lineage>
        <taxon>Eukaryota</taxon>
        <taxon>Metazoa</taxon>
        <taxon>Ecdysozoa</taxon>
        <taxon>Arthropoda</taxon>
        <taxon>Chelicerata</taxon>
        <taxon>Arachnida</taxon>
        <taxon>Araneae</taxon>
        <taxon>Araneomorphae</taxon>
        <taxon>Entelegynae</taxon>
        <taxon>Araneoidea</taxon>
        <taxon>Nephilidae</taxon>
        <taxon>Nephila</taxon>
    </lineage>
</organism>
<dbReference type="PANTHER" id="PTHR24261">
    <property type="entry name" value="PLASMINOGEN-RELATED"/>
    <property type="match status" value="1"/>
</dbReference>
<dbReference type="SUPFAM" id="SSF57440">
    <property type="entry name" value="Kringle-like"/>
    <property type="match status" value="1"/>
</dbReference>
<dbReference type="GO" id="GO:0016301">
    <property type="term" value="F:kinase activity"/>
    <property type="evidence" value="ECO:0007669"/>
    <property type="project" value="UniProtKB-KW"/>
</dbReference>
<keyword evidence="6" id="KW-1185">Reference proteome</keyword>
<dbReference type="CDD" id="cd00108">
    <property type="entry name" value="KR"/>
    <property type="match status" value="1"/>
</dbReference>
<dbReference type="InterPro" id="IPR038178">
    <property type="entry name" value="Kringle_sf"/>
</dbReference>
<keyword evidence="5" id="KW-0675">Receptor</keyword>
<dbReference type="InterPro" id="IPR050759">
    <property type="entry name" value="Serine_protease_kringle"/>
</dbReference>
<dbReference type="EMBL" id="BMAW01045092">
    <property type="protein sequence ID" value="GFS48042.1"/>
    <property type="molecule type" value="Genomic_DNA"/>
</dbReference>
<keyword evidence="5" id="KW-0808">Transferase</keyword>
<dbReference type="InterPro" id="IPR000001">
    <property type="entry name" value="Kringle"/>
</dbReference>
<evidence type="ECO:0000256" key="1">
    <source>
        <dbReference type="ARBA" id="ARBA00022572"/>
    </source>
</evidence>
<evidence type="ECO:0000313" key="6">
    <source>
        <dbReference type="Proteomes" id="UP000887013"/>
    </source>
</evidence>
<keyword evidence="5" id="KW-0812">Transmembrane</keyword>
<evidence type="ECO:0000256" key="2">
    <source>
        <dbReference type="ARBA" id="ARBA00023157"/>
    </source>
</evidence>
<dbReference type="Pfam" id="PF00051">
    <property type="entry name" value="Kringle"/>
    <property type="match status" value="1"/>
</dbReference>
<dbReference type="PANTHER" id="PTHR24261:SF7">
    <property type="entry name" value="KRINGLE DOMAIN-CONTAINING PROTEIN"/>
    <property type="match status" value="1"/>
</dbReference>
<dbReference type="PRINTS" id="PR00018">
    <property type="entry name" value="KRINGLE"/>
</dbReference>
<dbReference type="Gene3D" id="2.40.20.10">
    <property type="entry name" value="Plasminogen Kringle 4"/>
    <property type="match status" value="1"/>
</dbReference>
<dbReference type="PROSITE" id="PS50070">
    <property type="entry name" value="KRINGLE_2"/>
    <property type="match status" value="1"/>
</dbReference>
<keyword evidence="5" id="KW-0472">Membrane</keyword>
<evidence type="ECO:0000256" key="3">
    <source>
        <dbReference type="PROSITE-ProRule" id="PRU00121"/>
    </source>
</evidence>
<evidence type="ECO:0000313" key="5">
    <source>
        <dbReference type="EMBL" id="GFS48042.1"/>
    </source>
</evidence>